<evidence type="ECO:0000256" key="4">
    <source>
        <dbReference type="ARBA" id="ARBA00022729"/>
    </source>
</evidence>
<evidence type="ECO:0000256" key="8">
    <source>
        <dbReference type="RuleBase" id="RU003968"/>
    </source>
</evidence>
<dbReference type="Pfam" id="PF05199">
    <property type="entry name" value="GMC_oxred_C"/>
    <property type="match status" value="1"/>
</dbReference>
<dbReference type="PROSITE" id="PS00624">
    <property type="entry name" value="GMC_OXRED_2"/>
    <property type="match status" value="1"/>
</dbReference>
<evidence type="ECO:0000313" key="11">
    <source>
        <dbReference type="EMBL" id="KAK7437914.1"/>
    </source>
</evidence>
<evidence type="ECO:0000256" key="5">
    <source>
        <dbReference type="ARBA" id="ARBA00022827"/>
    </source>
</evidence>
<dbReference type="InterPro" id="IPR036188">
    <property type="entry name" value="FAD/NAD-bd_sf"/>
</dbReference>
<keyword evidence="5 8" id="KW-0274">FAD</keyword>
<protein>
    <recommendedName>
        <fullName evidence="9 10">Glucose-methanol-choline oxidoreductase N-terminal domain-containing protein</fullName>
    </recommendedName>
</protein>
<name>A0ABR1ISF7_9AGAR</name>
<evidence type="ECO:0000259" key="10">
    <source>
        <dbReference type="PROSITE" id="PS00624"/>
    </source>
</evidence>
<keyword evidence="12" id="KW-1185">Reference proteome</keyword>
<organism evidence="11 12">
    <name type="scientific">Marasmiellus scandens</name>
    <dbReference type="NCBI Taxonomy" id="2682957"/>
    <lineage>
        <taxon>Eukaryota</taxon>
        <taxon>Fungi</taxon>
        <taxon>Dikarya</taxon>
        <taxon>Basidiomycota</taxon>
        <taxon>Agaricomycotina</taxon>
        <taxon>Agaricomycetes</taxon>
        <taxon>Agaricomycetidae</taxon>
        <taxon>Agaricales</taxon>
        <taxon>Marasmiineae</taxon>
        <taxon>Omphalotaceae</taxon>
        <taxon>Marasmiellus</taxon>
    </lineage>
</organism>
<comment type="caution">
    <text evidence="11">The sequence shown here is derived from an EMBL/GenBank/DDBJ whole genome shotgun (WGS) entry which is preliminary data.</text>
</comment>
<dbReference type="InterPro" id="IPR012132">
    <property type="entry name" value="GMC_OxRdtase"/>
</dbReference>
<dbReference type="Proteomes" id="UP001498398">
    <property type="component" value="Unassembled WGS sequence"/>
</dbReference>
<feature type="domain" description="Glucose-methanol-choline oxidoreductase N-terminal" evidence="9">
    <location>
        <begin position="93"/>
        <end position="116"/>
    </location>
</feature>
<dbReference type="InterPro" id="IPR007867">
    <property type="entry name" value="GMC_OxRtase_C"/>
</dbReference>
<evidence type="ECO:0000259" key="9">
    <source>
        <dbReference type="PROSITE" id="PS00623"/>
    </source>
</evidence>
<reference evidence="11 12" key="1">
    <citation type="submission" date="2024-01" db="EMBL/GenBank/DDBJ databases">
        <title>A draft genome for the cacao thread blight pathogen Marasmiellus scandens.</title>
        <authorList>
            <person name="Baruah I.K."/>
            <person name="Leung J."/>
            <person name="Bukari Y."/>
            <person name="Amoako-Attah I."/>
            <person name="Meinhardt L.W."/>
            <person name="Bailey B.A."/>
            <person name="Cohen S.P."/>
        </authorList>
    </citation>
    <scope>NUCLEOTIDE SEQUENCE [LARGE SCALE GENOMIC DNA]</scope>
    <source>
        <strain evidence="11 12">GH-19</strain>
    </source>
</reference>
<dbReference type="SUPFAM" id="SSF54373">
    <property type="entry name" value="FAD-linked reductases, C-terminal domain"/>
    <property type="match status" value="1"/>
</dbReference>
<evidence type="ECO:0000256" key="2">
    <source>
        <dbReference type="ARBA" id="ARBA00010790"/>
    </source>
</evidence>
<dbReference type="PANTHER" id="PTHR11552:SF201">
    <property type="entry name" value="GLUCOSE-METHANOL-CHOLINE OXIDOREDUCTASE N-TERMINAL DOMAIN-CONTAINING PROTEIN"/>
    <property type="match status" value="1"/>
</dbReference>
<keyword evidence="6" id="KW-0560">Oxidoreductase</keyword>
<dbReference type="SUPFAM" id="SSF51905">
    <property type="entry name" value="FAD/NAD(P)-binding domain"/>
    <property type="match status" value="1"/>
</dbReference>
<accession>A0ABR1ISF7</accession>
<comment type="cofactor">
    <cofactor evidence="1">
        <name>FAD</name>
        <dbReference type="ChEBI" id="CHEBI:57692"/>
    </cofactor>
</comment>
<feature type="domain" description="Glucose-methanol-choline oxidoreductase N-terminal" evidence="10">
    <location>
        <begin position="284"/>
        <end position="298"/>
    </location>
</feature>
<keyword evidence="4" id="KW-0732">Signal</keyword>
<dbReference type="Gene3D" id="3.30.560.10">
    <property type="entry name" value="Glucose Oxidase, domain 3"/>
    <property type="match status" value="1"/>
</dbReference>
<evidence type="ECO:0000256" key="1">
    <source>
        <dbReference type="ARBA" id="ARBA00001974"/>
    </source>
</evidence>
<dbReference type="PROSITE" id="PS00623">
    <property type="entry name" value="GMC_OXRED_1"/>
    <property type="match status" value="1"/>
</dbReference>
<evidence type="ECO:0000256" key="6">
    <source>
        <dbReference type="ARBA" id="ARBA00023002"/>
    </source>
</evidence>
<proteinExistence type="inferred from homology"/>
<evidence type="ECO:0000256" key="7">
    <source>
        <dbReference type="ARBA" id="ARBA00023180"/>
    </source>
</evidence>
<dbReference type="InterPro" id="IPR000172">
    <property type="entry name" value="GMC_OxRdtase_N"/>
</dbReference>
<dbReference type="Pfam" id="PF00732">
    <property type="entry name" value="GMC_oxred_N"/>
    <property type="match status" value="1"/>
</dbReference>
<gene>
    <name evidence="11" type="ORF">VKT23_018349</name>
</gene>
<dbReference type="Gene3D" id="3.50.50.60">
    <property type="entry name" value="FAD/NAD(P)-binding domain"/>
    <property type="match status" value="1"/>
</dbReference>
<sequence>MPSNVSLDEVLNRSFDYIVIGGGTAGLTLASRLSETSDISVLVLEAGNPNIDDPLITRPGQYGAHFMKPEYDWAFKTVPQKHAGNTSYLWPRGKGLGGSSAINFSVWSVPPKYDIDTWERLGNPGWNWEMFEKYAVDSVTYSPSSSKDEALNVWDVKKSLGTGPLKIAHPRVIPEIELKMQDTLVKMGVPRAAAPYHGDVNGVYTALNTLDSTKDSRSYSLTAFYTPNSTRSNLYVLPKAHVHRIIPADDDKDGFVATGIEFSYGEDKTPHVVKVNKEVVVCAGALKSPQILELSGIGRPEVLKKLDIPVKVALDGVGENMQEHQYIGVSYELKPNVEHDTYDLLRDPEHNAKHLELYKKGEGVYNMGIITFAYAPPSIIAGPESAKSMYEAQKKRFEAEKDKYTPGLKAQYEIMLERLKGEQTGGCELIGFNGFLSTPKPPAPGKKYFSIFPATNHHFSRGTVHATSKDPRADPEIDPHYFEEDIDLKTYVEVVKYSRRLAQTEPLKDYLADEVNPGPEIKTDEQIAGWLVKNVCTTYHTAGTLSMLPQDKNGVVDPNLKVYGTKNVRVADLSIVPLHFAAHSQATAYVIGGRAADLIRESKN</sequence>
<dbReference type="EMBL" id="JBANRG010000082">
    <property type="protein sequence ID" value="KAK7437914.1"/>
    <property type="molecule type" value="Genomic_DNA"/>
</dbReference>
<evidence type="ECO:0000256" key="3">
    <source>
        <dbReference type="ARBA" id="ARBA00022630"/>
    </source>
</evidence>
<dbReference type="PIRSF" id="PIRSF000137">
    <property type="entry name" value="Alcohol_oxidase"/>
    <property type="match status" value="1"/>
</dbReference>
<dbReference type="PANTHER" id="PTHR11552">
    <property type="entry name" value="GLUCOSE-METHANOL-CHOLINE GMC OXIDOREDUCTASE"/>
    <property type="match status" value="1"/>
</dbReference>
<evidence type="ECO:0000313" key="12">
    <source>
        <dbReference type="Proteomes" id="UP001498398"/>
    </source>
</evidence>
<keyword evidence="7" id="KW-0325">Glycoprotein</keyword>
<keyword evidence="3 8" id="KW-0285">Flavoprotein</keyword>
<comment type="similarity">
    <text evidence="2 8">Belongs to the GMC oxidoreductase family.</text>
</comment>